<dbReference type="KEGG" id="bbae:FRD01_01325"/>
<sequence length="256" mass="27664">MLIDLHAKTSRSKGVSLSAAEVAEKAKAAGLDAVAFCETLSTSHSSESLEACKNAGIQGFVGVEIPTTTGVVIGFVPEVGPFLLSEEWRQLTEVVTPSVEQVVELFESHNGVVVASRPYDLSIPHAMGDRIFEINGIKGVEVFTSGLKTLQADFALEAAAFLSLPTLAGSAGQNVGDFATLFENEITTQSELVDAIKAGQFWAVHIGATEQKREQRREDRPERNDRDRKGGGGGGRDRRNGKDRGPDRKDSRRRRN</sequence>
<feature type="compositionally biased region" description="Basic and acidic residues" evidence="1">
    <location>
        <begin position="210"/>
        <end position="250"/>
    </location>
</feature>
<dbReference type="Gene3D" id="3.20.20.140">
    <property type="entry name" value="Metal-dependent hydrolases"/>
    <property type="match status" value="1"/>
</dbReference>
<evidence type="ECO:0000256" key="1">
    <source>
        <dbReference type="SAM" id="MobiDB-lite"/>
    </source>
</evidence>
<dbReference type="OrthoDB" id="9775360at2"/>
<dbReference type="AlphaFoldDB" id="A0A5B8XJG9"/>
<dbReference type="SUPFAM" id="SSF89550">
    <property type="entry name" value="PHP domain-like"/>
    <property type="match status" value="1"/>
</dbReference>
<keyword evidence="3" id="KW-1185">Reference proteome</keyword>
<evidence type="ECO:0000313" key="3">
    <source>
        <dbReference type="Proteomes" id="UP000321595"/>
    </source>
</evidence>
<feature type="region of interest" description="Disordered" evidence="1">
    <location>
        <begin position="209"/>
        <end position="256"/>
    </location>
</feature>
<dbReference type="RefSeq" id="WP_146956916.1">
    <property type="nucleotide sequence ID" value="NZ_CP042467.1"/>
</dbReference>
<dbReference type="Proteomes" id="UP000321595">
    <property type="component" value="Chromosome"/>
</dbReference>
<evidence type="ECO:0000313" key="2">
    <source>
        <dbReference type="EMBL" id="QED25922.1"/>
    </source>
</evidence>
<accession>A0A5B8XJG9</accession>
<name>A0A5B8XJG9_9DELT</name>
<reference evidence="2 3" key="1">
    <citation type="submission" date="2019-08" db="EMBL/GenBank/DDBJ databases">
        <authorList>
            <person name="Liang Q."/>
        </authorList>
    </citation>
    <scope>NUCLEOTIDE SEQUENCE [LARGE SCALE GENOMIC DNA]</scope>
    <source>
        <strain evidence="2 3">V1718</strain>
    </source>
</reference>
<proteinExistence type="predicted"/>
<dbReference type="InterPro" id="IPR016195">
    <property type="entry name" value="Pol/histidinol_Pase-like"/>
</dbReference>
<gene>
    <name evidence="2" type="ORF">FRD01_01325</name>
</gene>
<protein>
    <submittedName>
        <fullName evidence="2">Uncharacterized protein</fullName>
    </submittedName>
</protein>
<dbReference type="EMBL" id="CP042467">
    <property type="protein sequence ID" value="QED25922.1"/>
    <property type="molecule type" value="Genomic_DNA"/>
</dbReference>
<organism evidence="2 3">
    <name type="scientific">Microvenator marinus</name>
    <dbReference type="NCBI Taxonomy" id="2600177"/>
    <lineage>
        <taxon>Bacteria</taxon>
        <taxon>Deltaproteobacteria</taxon>
        <taxon>Bradymonadales</taxon>
        <taxon>Microvenatoraceae</taxon>
        <taxon>Microvenator</taxon>
    </lineage>
</organism>